<feature type="compositionally biased region" description="Polar residues" evidence="1">
    <location>
        <begin position="1024"/>
        <end position="1036"/>
    </location>
</feature>
<feature type="compositionally biased region" description="Low complexity" evidence="1">
    <location>
        <begin position="466"/>
        <end position="480"/>
    </location>
</feature>
<feature type="compositionally biased region" description="Pro residues" evidence="1">
    <location>
        <begin position="1165"/>
        <end position="1174"/>
    </location>
</feature>
<dbReference type="Proteomes" id="UP000193144">
    <property type="component" value="Unassembled WGS sequence"/>
</dbReference>
<feature type="region of interest" description="Disordered" evidence="1">
    <location>
        <begin position="221"/>
        <end position="553"/>
    </location>
</feature>
<feature type="compositionally biased region" description="Basic and acidic residues" evidence="1">
    <location>
        <begin position="1263"/>
        <end position="1285"/>
    </location>
</feature>
<feature type="compositionally biased region" description="Low complexity" evidence="1">
    <location>
        <begin position="1152"/>
        <end position="1164"/>
    </location>
</feature>
<feature type="compositionally biased region" description="Low complexity" evidence="1">
    <location>
        <begin position="620"/>
        <end position="630"/>
    </location>
</feature>
<evidence type="ECO:0000313" key="3">
    <source>
        <dbReference type="Proteomes" id="UP000193144"/>
    </source>
</evidence>
<evidence type="ECO:0008006" key="4">
    <source>
        <dbReference type="Google" id="ProtNLM"/>
    </source>
</evidence>
<evidence type="ECO:0000313" key="2">
    <source>
        <dbReference type="EMBL" id="ORY09312.1"/>
    </source>
</evidence>
<name>A0A1Y1ZGC0_9PLEO</name>
<gene>
    <name evidence="2" type="ORF">BCR34DRAFT_589417</name>
</gene>
<feature type="compositionally biased region" description="Polar residues" evidence="1">
    <location>
        <begin position="362"/>
        <end position="371"/>
    </location>
</feature>
<feature type="compositionally biased region" description="Acidic residues" evidence="1">
    <location>
        <begin position="301"/>
        <end position="328"/>
    </location>
</feature>
<proteinExistence type="predicted"/>
<feature type="compositionally biased region" description="Basic and acidic residues" evidence="1">
    <location>
        <begin position="183"/>
        <end position="195"/>
    </location>
</feature>
<feature type="compositionally biased region" description="Acidic residues" evidence="1">
    <location>
        <begin position="901"/>
        <end position="910"/>
    </location>
</feature>
<evidence type="ECO:0000256" key="1">
    <source>
        <dbReference type="SAM" id="MobiDB-lite"/>
    </source>
</evidence>
<feature type="compositionally biased region" description="Basic and acidic residues" evidence="1">
    <location>
        <begin position="263"/>
        <end position="276"/>
    </location>
</feature>
<feature type="compositionally biased region" description="Low complexity" evidence="1">
    <location>
        <begin position="1240"/>
        <end position="1255"/>
    </location>
</feature>
<feature type="compositionally biased region" description="Polar residues" evidence="1">
    <location>
        <begin position="871"/>
        <end position="880"/>
    </location>
</feature>
<feature type="compositionally biased region" description="Polar residues" evidence="1">
    <location>
        <begin position="632"/>
        <end position="648"/>
    </location>
</feature>
<dbReference type="OrthoDB" id="6365676at2759"/>
<feature type="compositionally biased region" description="Polar residues" evidence="1">
    <location>
        <begin position="1072"/>
        <end position="1090"/>
    </location>
</feature>
<feature type="compositionally biased region" description="Acidic residues" evidence="1">
    <location>
        <begin position="983"/>
        <end position="992"/>
    </location>
</feature>
<feature type="compositionally biased region" description="Basic residues" evidence="1">
    <location>
        <begin position="1331"/>
        <end position="1341"/>
    </location>
</feature>
<accession>A0A1Y1ZGC0</accession>
<organism evidence="2 3">
    <name type="scientific">Clohesyomyces aquaticus</name>
    <dbReference type="NCBI Taxonomy" id="1231657"/>
    <lineage>
        <taxon>Eukaryota</taxon>
        <taxon>Fungi</taxon>
        <taxon>Dikarya</taxon>
        <taxon>Ascomycota</taxon>
        <taxon>Pezizomycotina</taxon>
        <taxon>Dothideomycetes</taxon>
        <taxon>Pleosporomycetidae</taxon>
        <taxon>Pleosporales</taxon>
        <taxon>Lindgomycetaceae</taxon>
        <taxon>Clohesyomyces</taxon>
    </lineage>
</organism>
<feature type="compositionally biased region" description="Basic and acidic residues" evidence="1">
    <location>
        <begin position="800"/>
        <end position="809"/>
    </location>
</feature>
<feature type="region of interest" description="Disordered" evidence="1">
    <location>
        <begin position="732"/>
        <end position="1341"/>
    </location>
</feature>
<feature type="compositionally biased region" description="Polar residues" evidence="1">
    <location>
        <begin position="1189"/>
        <end position="1210"/>
    </location>
</feature>
<sequence length="1341" mass="144833">MSTPGKRVRLRVQVRALRPEDSHGPRRAAIAAAFKPRNFGISVNSEDTFDQVWQDVEKRYKESYLNVDEARDFSIKNLQDSFGDDVVLSDTVSDVFEEISNPEKRVLFIIPFFADRAVSLPSSTALRPENVRKRMRELEVLNAPFKKRCMEAQLEDDEVLNHARNRPLPSTESDESGANPSTARRDAEEQRRSRSNDSVQYVQVAQTGRTEFRHMVKVESPELGSHSMHTIPESDEEPYTSPKRVDNGHPFKIPMLPASQMALKDRRQSQESRQESLARSPESPEQPPERGMPEHNQNQENVEEVEEADVDMQDQQAGDELEPNDESPDFVVRNSTKKPAKTYARAPRTPNLFQKELHPFSKSRSPSTGTHRSGSVSSKTSRSLSARAHSFRRPTTDEIVSTPQQAEAVTNHPKSSIVKSSELLTARRASHKTRKASSVADGSPTLGASGDVHERPKTLGGDDSTSKSQSSSLRKPSRTSFKMPKPGTTPKKRTGERLVDSTSSAKLPTEGTPAPKQRGRPKKTASSQPALVEMRLPSVGASNIQTSKDLIPAAKLTQVELLKRKLEEKKAKQEAQRKAQRKNSPKVVIASNKSTPALAENTPTNEPPNRSVPLLNGERSVSQGSSVDQGSETHQISTKSAPKAQRSSLFHGVPREILPRGMSETSGPKEPSARSEVPPPQNVRHISVNGVRVSDDLDPLAKENGTSPKTTATIPPAVPTVETSINNLPHELLDQPGSRATPRRSEVPVPNNAKHLNLNGNGAREISRGLSSSTTSKVRRSEVPLPENVRHLVGITMTKPRSEEPEAQRAKGRGRLAKNNGKVSSGSPAPESSAINGTRSGRKKAGPGSTTELKARRQSFLHVSSEELPNKTAQVSSLRNSKPAATMNDAVSISSGKSDTSSDESTDDDASNTVVMNGTTEPGNIDRALPPEVPEVKELSRISPNGTASVNREAPPEEKEPETDEEEEALTDEEAKLQQAAQADEEDEDDADALPNGEADADQNADVNGEQPDMEAAAQIAAPWTSNSWGFGTISQDDGADEAVEETAALESHSKSRTPSASASELHPDANSFLNSGSASGEASTRSSPAQERRPARYLTHSPTPESAESSSAEEAAPSPPPAQVDTEDSDSESSISSGDSSSESDSDVEMADANAEPDATAAPPSSPPVPQPIPRKTHVPSPRLGSYAKSQRNQIPSSQSLPHMSQIQPPRSEIQVPRSQVPLPPSSALPSTARVVRGSSQPAAAAVSRSSVPRTTPGRFKTLREQISEVKSTPKEVTRSKVFDPRTQSLAKLAKKSGNGKGKVFAVSESSSEDESDSSSGSVEVEVPKAKPKGKKVTGR</sequence>
<feature type="compositionally biased region" description="Polar residues" evidence="1">
    <location>
        <begin position="591"/>
        <end position="608"/>
    </location>
</feature>
<feature type="compositionally biased region" description="Low complexity" evidence="1">
    <location>
        <begin position="372"/>
        <end position="387"/>
    </location>
</feature>
<feature type="compositionally biased region" description="Low complexity" evidence="1">
    <location>
        <begin position="1105"/>
        <end position="1117"/>
    </location>
</feature>
<feature type="compositionally biased region" description="Polar residues" evidence="1">
    <location>
        <begin position="168"/>
        <end position="182"/>
    </location>
</feature>
<feature type="compositionally biased region" description="Acidic residues" evidence="1">
    <location>
        <begin position="959"/>
        <end position="972"/>
    </location>
</feature>
<feature type="compositionally biased region" description="Polar residues" evidence="1">
    <location>
        <begin position="398"/>
        <end position="423"/>
    </location>
</feature>
<protein>
    <recommendedName>
        <fullName evidence="4">Nucleolar protein Dnt1-like N-terminal domain-containing protein</fullName>
    </recommendedName>
</protein>
<feature type="compositionally biased region" description="Basic and acidic residues" evidence="1">
    <location>
        <begin position="568"/>
        <end position="577"/>
    </location>
</feature>
<feature type="compositionally biased region" description="Low complexity" evidence="1">
    <location>
        <begin position="1133"/>
        <end position="1142"/>
    </location>
</feature>
<keyword evidence="3" id="KW-1185">Reference proteome</keyword>
<comment type="caution">
    <text evidence="2">The sequence shown here is derived from an EMBL/GenBank/DDBJ whole genome shotgun (WGS) entry which is preliminary data.</text>
</comment>
<feature type="region of interest" description="Disordered" evidence="1">
    <location>
        <begin position="161"/>
        <end position="201"/>
    </location>
</feature>
<reference evidence="2 3" key="1">
    <citation type="submission" date="2016-07" db="EMBL/GenBank/DDBJ databases">
        <title>Pervasive Adenine N6-methylation of Active Genes in Fungi.</title>
        <authorList>
            <consortium name="DOE Joint Genome Institute"/>
            <person name="Mondo S.J."/>
            <person name="Dannebaum R.O."/>
            <person name="Kuo R.C."/>
            <person name="Labutti K."/>
            <person name="Haridas S."/>
            <person name="Kuo A."/>
            <person name="Salamov A."/>
            <person name="Ahrendt S.R."/>
            <person name="Lipzen A."/>
            <person name="Sullivan W."/>
            <person name="Andreopoulos W.B."/>
            <person name="Clum A."/>
            <person name="Lindquist E."/>
            <person name="Daum C."/>
            <person name="Ramamoorthy G.K."/>
            <person name="Gryganskyi A."/>
            <person name="Culley D."/>
            <person name="Magnuson J.K."/>
            <person name="James T.Y."/>
            <person name="O'Malley M.A."/>
            <person name="Stajich J.E."/>
            <person name="Spatafora J.W."/>
            <person name="Visel A."/>
            <person name="Grigoriev I.V."/>
        </authorList>
    </citation>
    <scope>NUCLEOTIDE SEQUENCE [LARGE SCALE GENOMIC DNA]</scope>
    <source>
        <strain evidence="2 3">CBS 115471</strain>
    </source>
</reference>
<dbReference type="EMBL" id="MCFA01000088">
    <property type="protein sequence ID" value="ORY09312.1"/>
    <property type="molecule type" value="Genomic_DNA"/>
</dbReference>
<feature type="region of interest" description="Disordered" evidence="1">
    <location>
        <begin position="568"/>
        <end position="716"/>
    </location>
</feature>